<gene>
    <name evidence="3" type="ORF">DM02DRAFT_658065</name>
</gene>
<evidence type="ECO:0000259" key="2">
    <source>
        <dbReference type="Pfam" id="PF01172"/>
    </source>
</evidence>
<dbReference type="Gene3D" id="3.30.1250.10">
    <property type="entry name" value="Ribosome maturation protein SBDS, N-terminal domain"/>
    <property type="match status" value="1"/>
</dbReference>
<evidence type="ECO:0000313" key="4">
    <source>
        <dbReference type="Proteomes" id="UP000244855"/>
    </source>
</evidence>
<dbReference type="EMBL" id="KZ805431">
    <property type="protein sequence ID" value="PVH97652.1"/>
    <property type="molecule type" value="Genomic_DNA"/>
</dbReference>
<evidence type="ECO:0000313" key="3">
    <source>
        <dbReference type="EMBL" id="PVH97652.1"/>
    </source>
</evidence>
<keyword evidence="4" id="KW-1185">Reference proteome</keyword>
<dbReference type="PANTHER" id="PTHR10927:SF2">
    <property type="entry name" value="RESTRICTION OF TELOMERE CAPPING PROTEIN 3"/>
    <property type="match status" value="1"/>
</dbReference>
<dbReference type="AlphaFoldDB" id="A0A2V1DHL7"/>
<dbReference type="PANTHER" id="PTHR10927">
    <property type="entry name" value="RIBOSOME MATURATION PROTEIN SBDS"/>
    <property type="match status" value="1"/>
</dbReference>
<feature type="region of interest" description="Disordered" evidence="1">
    <location>
        <begin position="94"/>
        <end position="114"/>
    </location>
</feature>
<evidence type="ECO:0000256" key="1">
    <source>
        <dbReference type="SAM" id="MobiDB-lite"/>
    </source>
</evidence>
<dbReference type="STRING" id="97972.A0A2V1DHL7"/>
<proteinExistence type="predicted"/>
<dbReference type="InterPro" id="IPR039100">
    <property type="entry name" value="Sdo1/SBDS-like"/>
</dbReference>
<sequence length="114" mass="12746">MPRANEAQTKVHYQGKTDDFIIFVDSADVVNDWKKDSSIPLAQVVSGWKIFVTHKHGTQGILDAASNQQLDDEFGTHKEEEVVKAILEKGNVQEYQNKERQGDTNITNGPVVAH</sequence>
<dbReference type="OrthoDB" id="2567806at2759"/>
<dbReference type="Proteomes" id="UP000244855">
    <property type="component" value="Unassembled WGS sequence"/>
</dbReference>
<dbReference type="Pfam" id="PF01172">
    <property type="entry name" value="SBDS_N"/>
    <property type="match status" value="1"/>
</dbReference>
<dbReference type="InterPro" id="IPR036786">
    <property type="entry name" value="Ribosome_mat_SBDS_N_sf"/>
</dbReference>
<organism evidence="3 4">
    <name type="scientific">Periconia macrospinosa</name>
    <dbReference type="NCBI Taxonomy" id="97972"/>
    <lineage>
        <taxon>Eukaryota</taxon>
        <taxon>Fungi</taxon>
        <taxon>Dikarya</taxon>
        <taxon>Ascomycota</taxon>
        <taxon>Pezizomycotina</taxon>
        <taxon>Dothideomycetes</taxon>
        <taxon>Pleosporomycetidae</taxon>
        <taxon>Pleosporales</taxon>
        <taxon>Massarineae</taxon>
        <taxon>Periconiaceae</taxon>
        <taxon>Periconia</taxon>
    </lineage>
</organism>
<accession>A0A2V1DHL7</accession>
<reference evidence="3 4" key="1">
    <citation type="journal article" date="2018" name="Sci. Rep.">
        <title>Comparative genomics provides insights into the lifestyle and reveals functional heterogeneity of dark septate endophytic fungi.</title>
        <authorList>
            <person name="Knapp D.G."/>
            <person name="Nemeth J.B."/>
            <person name="Barry K."/>
            <person name="Hainaut M."/>
            <person name="Henrissat B."/>
            <person name="Johnson J."/>
            <person name="Kuo A."/>
            <person name="Lim J.H.P."/>
            <person name="Lipzen A."/>
            <person name="Nolan M."/>
            <person name="Ohm R.A."/>
            <person name="Tamas L."/>
            <person name="Grigoriev I.V."/>
            <person name="Spatafora J.W."/>
            <person name="Nagy L.G."/>
            <person name="Kovacs G.M."/>
        </authorList>
    </citation>
    <scope>NUCLEOTIDE SEQUENCE [LARGE SCALE GENOMIC DNA]</scope>
    <source>
        <strain evidence="3 4">DSE2036</strain>
    </source>
</reference>
<dbReference type="SUPFAM" id="SSF89895">
    <property type="entry name" value="FYSH domain"/>
    <property type="match status" value="1"/>
</dbReference>
<feature type="domain" description="Ribosome maturation protein SDO1/SBDS N-terminal" evidence="2">
    <location>
        <begin position="8"/>
        <end position="100"/>
    </location>
</feature>
<protein>
    <submittedName>
        <fullName evidence="3">Putative RNA binding protein</fullName>
    </submittedName>
</protein>
<name>A0A2V1DHL7_9PLEO</name>
<dbReference type="InterPro" id="IPR019783">
    <property type="entry name" value="SDO1/SBDS_N"/>
</dbReference>